<sequence>MAQGRYGIYTDSWRWAEKIKLRIQRQPWNLEPYDKWAHYVNGCNTNEKFIVTPLPEYNNMNLFIDMMFQQKVNVVVIPGEIKEEQAINYCNYWNFPPKRDVPNMKYNLEQLRHAVGQTSTTIDIDVSSKENPDKGRLIRVFMYNNWPIDNPVPTNMHDFIKFIEEVNVANGSVVSNRETCNPIVVHSTEAGRAGVYCAIDIGMDCGAEKKPVWIGNIVNRVAQGRYTGGTTTDQNVFTASAIEYCLNN</sequence>
<dbReference type="EMBL" id="AB289947">
    <property type="protein sequence ID" value="BAF45504.1"/>
    <property type="molecule type" value="Genomic_DNA"/>
</dbReference>
<evidence type="ECO:0000313" key="3">
    <source>
        <dbReference type="EMBL" id="BAF45504.1"/>
    </source>
</evidence>
<dbReference type="Pfam" id="PF00102">
    <property type="entry name" value="Y_phosphatase"/>
    <property type="match status" value="1"/>
</dbReference>
<dbReference type="Gene3D" id="3.90.190.10">
    <property type="entry name" value="Protein tyrosine phosphatase superfamily"/>
    <property type="match status" value="1"/>
</dbReference>
<dbReference type="GeneID" id="5179563"/>
<dbReference type="InterPro" id="IPR029021">
    <property type="entry name" value="Prot-tyrosine_phosphatase-like"/>
</dbReference>
<dbReference type="PANTHER" id="PTHR19134:SF449">
    <property type="entry name" value="TYROSINE-PROTEIN PHOSPHATASE 1"/>
    <property type="match status" value="1"/>
</dbReference>
<dbReference type="InterPro" id="IPR003595">
    <property type="entry name" value="Tyr_Pase_cat"/>
</dbReference>
<dbReference type="RefSeq" id="YP_001029375.1">
    <property type="nucleotide sequence ID" value="NC_008878.1"/>
</dbReference>
<evidence type="ECO:0000259" key="2">
    <source>
        <dbReference type="PROSITE" id="PS50055"/>
    </source>
</evidence>
<dbReference type="InterPro" id="IPR000242">
    <property type="entry name" value="PTP_cat"/>
</dbReference>
<feature type="domain" description="Tyrosine-protein phosphatase" evidence="2">
    <location>
        <begin position="1"/>
        <end position="245"/>
    </location>
</feature>
<dbReference type="PROSITE" id="PS50055">
    <property type="entry name" value="TYR_PHOSPHATASE_PTP"/>
    <property type="match status" value="1"/>
</dbReference>
<evidence type="ECO:0000313" key="4">
    <source>
        <dbReference type="Proteomes" id="UP000203987"/>
    </source>
</evidence>
<accession>A2PZT2</accession>
<dbReference type="SUPFAM" id="SSF52799">
    <property type="entry name" value="(Phosphotyrosine protein) phosphatases II"/>
    <property type="match status" value="1"/>
</dbReference>
<dbReference type="InterPro" id="IPR050348">
    <property type="entry name" value="Protein-Tyr_Phosphatase"/>
</dbReference>
<evidence type="ECO:0000256" key="1">
    <source>
        <dbReference type="ARBA" id="ARBA00009580"/>
    </source>
</evidence>
<reference evidence="3 4" key="1">
    <citation type="journal article" date="2007" name="J. Virol.">
        <title>Genomic and morphological features of a banchine polydnavirus: comparison with bracoviruses and ichnoviruses.</title>
        <authorList>
            <person name="Lapointe R."/>
            <person name="Tanaka K."/>
            <person name="Barney W.E."/>
            <person name="Whitfield J.B."/>
            <person name="Banks J.C."/>
            <person name="Beliveau C."/>
            <person name="Stoltz D."/>
            <person name="Webb B.A."/>
            <person name="Cusson M."/>
        </authorList>
    </citation>
    <scope>NUCLEOTIDE SEQUENCE [LARGE SCALE GENOMIC DNA]</scope>
</reference>
<dbReference type="PANTHER" id="PTHR19134">
    <property type="entry name" value="RECEPTOR-TYPE TYROSINE-PROTEIN PHOSPHATASE"/>
    <property type="match status" value="1"/>
</dbReference>
<comment type="similarity">
    <text evidence="1">Belongs to the protein-tyrosine phosphatase family.</text>
</comment>
<protein>
    <submittedName>
        <fullName evidence="3">GfV-B35-ORF1</fullName>
    </submittedName>
</protein>
<dbReference type="SMART" id="SM00404">
    <property type="entry name" value="PTPc_motif"/>
    <property type="match status" value="1"/>
</dbReference>
<name>A2PZT2_9VIRU</name>
<dbReference type="GO" id="GO:0004725">
    <property type="term" value="F:protein tyrosine phosphatase activity"/>
    <property type="evidence" value="ECO:0007669"/>
    <property type="project" value="InterPro"/>
</dbReference>
<dbReference type="KEGG" id="vg:5179563"/>
<organism evidence="3 4">
    <name type="scientific">Ichnoviriform fumiferanae</name>
    <dbReference type="NCBI Taxonomy" id="419435"/>
    <lineage>
        <taxon>Viruses</taxon>
        <taxon>Viruses incertae sedis</taxon>
        <taxon>Polydnaviriformidae</taxon>
        <taxon>Ichnoviriform</taxon>
    </lineage>
</organism>
<dbReference type="Proteomes" id="UP000203987">
    <property type="component" value="Genome"/>
</dbReference>
<proteinExistence type="inferred from homology"/>
<dbReference type="SMART" id="SM00194">
    <property type="entry name" value="PTPc"/>
    <property type="match status" value="1"/>
</dbReference>